<dbReference type="RefSeq" id="WP_157686192.1">
    <property type="nucleotide sequence ID" value="NZ_CP015354.1"/>
</dbReference>
<dbReference type="EMBL" id="CP015354">
    <property type="protein sequence ID" value="ANS52143.1"/>
    <property type="molecule type" value="Genomic_DNA"/>
</dbReference>
<keyword evidence="1" id="KW-0614">Plasmid</keyword>
<protein>
    <submittedName>
        <fullName evidence="1">Uncharacterized protein</fullName>
    </submittedName>
</protein>
<dbReference type="AlphaFoldDB" id="A0A9W3X4J8"/>
<reference evidence="1 2" key="1">
    <citation type="submission" date="2016-04" db="EMBL/GenBank/DDBJ databases">
        <title>High quality genome of the nematocidal Bacillus thuringiensis MYBT18246.</title>
        <authorList>
            <person name="Hollensteiner J."/>
            <person name="Poehlein A."/>
            <person name="Sproeer C."/>
            <person name="Bunk B."/>
            <person name="Rosenstiel P."/>
            <person name="Schulenburg H."/>
            <person name="Liesegang H."/>
        </authorList>
    </citation>
    <scope>NUCLEOTIDE SEQUENCE [LARGE SCALE GENOMIC DNA]</scope>
    <source>
        <strain evidence="1 2">MYBT18246</strain>
        <plasmid evidence="1 2">p120416</plasmid>
    </source>
</reference>
<gene>
    <name evidence="1" type="ORF">BT246_68520</name>
</gene>
<evidence type="ECO:0000313" key="2">
    <source>
        <dbReference type="Proteomes" id="UP000092743"/>
    </source>
</evidence>
<name>A0A9W3X4J8_BACTU</name>
<sequence length="57" mass="6443">MKKAIFMFVMSFLVINSSVNLESTNDHNKISHTHFEAKDLQKSNNLIMRMSDPGGGM</sequence>
<accession>A0A9W3X4J8</accession>
<proteinExistence type="predicted"/>
<organism evidence="1 2">
    <name type="scientific">Bacillus thuringiensis</name>
    <dbReference type="NCBI Taxonomy" id="1428"/>
    <lineage>
        <taxon>Bacteria</taxon>
        <taxon>Bacillati</taxon>
        <taxon>Bacillota</taxon>
        <taxon>Bacilli</taxon>
        <taxon>Bacillales</taxon>
        <taxon>Bacillaceae</taxon>
        <taxon>Bacillus</taxon>
        <taxon>Bacillus cereus group</taxon>
    </lineage>
</organism>
<evidence type="ECO:0000313" key="1">
    <source>
        <dbReference type="EMBL" id="ANS52143.1"/>
    </source>
</evidence>
<geneLocation type="plasmid" evidence="1 2">
    <name>p120416</name>
</geneLocation>
<dbReference type="Proteomes" id="UP000092743">
    <property type="component" value="Plasmid p120416"/>
</dbReference>